<name>D9SR52_CLOC7</name>
<dbReference type="EMBL" id="CP002160">
    <property type="protein sequence ID" value="ADL50340.1"/>
    <property type="molecule type" value="Genomic_DNA"/>
</dbReference>
<keyword evidence="2" id="KW-1185">Reference proteome</keyword>
<evidence type="ECO:0000313" key="1">
    <source>
        <dbReference type="EMBL" id="ADL50340.1"/>
    </source>
</evidence>
<dbReference type="HOGENOM" id="CLU_3402857_0_0_9"/>
<reference evidence="1 2" key="1">
    <citation type="submission" date="2010-08" db="EMBL/GenBank/DDBJ databases">
        <title>Complete sequence of Clostridium cellulovorans 743B.</title>
        <authorList>
            <consortium name="US DOE Joint Genome Institute"/>
            <person name="Lucas S."/>
            <person name="Copeland A."/>
            <person name="Lapidus A."/>
            <person name="Cheng J.-F."/>
            <person name="Bruce D."/>
            <person name="Goodwin L."/>
            <person name="Pitluck S."/>
            <person name="Chertkov O."/>
            <person name="Detter J.C."/>
            <person name="Han C."/>
            <person name="Tapia R."/>
            <person name="Land M."/>
            <person name="Hauser L."/>
            <person name="Chang Y.-J."/>
            <person name="Jeffries C."/>
            <person name="Kyrpides N."/>
            <person name="Ivanova N."/>
            <person name="Mikhailova N."/>
            <person name="Hemme C.L."/>
            <person name="Woyke T."/>
        </authorList>
    </citation>
    <scope>NUCLEOTIDE SEQUENCE [LARGE SCALE GENOMIC DNA]</scope>
    <source>
        <strain evidence="2">ATCC 35296 / DSM 3052 / OCM 3 / 743B</strain>
    </source>
</reference>
<protein>
    <submittedName>
        <fullName evidence="1">Uncharacterized protein</fullName>
    </submittedName>
</protein>
<evidence type="ECO:0000313" key="2">
    <source>
        <dbReference type="Proteomes" id="UP000002730"/>
    </source>
</evidence>
<dbReference type="Proteomes" id="UP000002730">
    <property type="component" value="Chromosome"/>
</dbReference>
<accession>D9SR52</accession>
<dbReference type="KEGG" id="ccb:Clocel_0569"/>
<sequence>MYLEIDNKFVLDNIFGDIDVFKGAEITNTN</sequence>
<dbReference type="AlphaFoldDB" id="D9SR52"/>
<gene>
    <name evidence="1" type="ordered locus">Clocel_0569</name>
</gene>
<organism evidence="1 2">
    <name type="scientific">Clostridium cellulovorans (strain ATCC 35296 / DSM 3052 / OCM 3 / 743B)</name>
    <dbReference type="NCBI Taxonomy" id="573061"/>
    <lineage>
        <taxon>Bacteria</taxon>
        <taxon>Bacillati</taxon>
        <taxon>Bacillota</taxon>
        <taxon>Clostridia</taxon>
        <taxon>Eubacteriales</taxon>
        <taxon>Clostridiaceae</taxon>
        <taxon>Clostridium</taxon>
    </lineage>
</organism>
<proteinExistence type="predicted"/>